<protein>
    <submittedName>
        <fullName evidence="1">Uncharacterized protein</fullName>
    </submittedName>
</protein>
<dbReference type="AlphaFoldDB" id="A0A0F9FRT9"/>
<organism evidence="1">
    <name type="scientific">marine sediment metagenome</name>
    <dbReference type="NCBI Taxonomy" id="412755"/>
    <lineage>
        <taxon>unclassified sequences</taxon>
        <taxon>metagenomes</taxon>
        <taxon>ecological metagenomes</taxon>
    </lineage>
</organism>
<sequence length="76" mass="8843">MKCIFVIIPKECSFVRKGECSAVEAHVITCAHNHRRLYIREDMREVLINIFTEYVVDSPQRIKVVSGQDGRDILEH</sequence>
<evidence type="ECO:0000313" key="1">
    <source>
        <dbReference type="EMBL" id="KKL81081.1"/>
    </source>
</evidence>
<reference evidence="1" key="1">
    <citation type="journal article" date="2015" name="Nature">
        <title>Complex archaea that bridge the gap between prokaryotes and eukaryotes.</title>
        <authorList>
            <person name="Spang A."/>
            <person name="Saw J.H."/>
            <person name="Jorgensen S.L."/>
            <person name="Zaremba-Niedzwiedzka K."/>
            <person name="Martijn J."/>
            <person name="Lind A.E."/>
            <person name="van Eijk R."/>
            <person name="Schleper C."/>
            <person name="Guy L."/>
            <person name="Ettema T.J."/>
        </authorList>
    </citation>
    <scope>NUCLEOTIDE SEQUENCE</scope>
</reference>
<proteinExistence type="predicted"/>
<name>A0A0F9FRT9_9ZZZZ</name>
<accession>A0A0F9FRT9</accession>
<comment type="caution">
    <text evidence="1">The sequence shown here is derived from an EMBL/GenBank/DDBJ whole genome shotgun (WGS) entry which is preliminary data.</text>
</comment>
<gene>
    <name evidence="1" type="ORF">LCGC14_1998320</name>
</gene>
<dbReference type="EMBL" id="LAZR01022666">
    <property type="protein sequence ID" value="KKL81081.1"/>
    <property type="molecule type" value="Genomic_DNA"/>
</dbReference>